<proteinExistence type="predicted"/>
<dbReference type="SUPFAM" id="SSF69917">
    <property type="entry name" value="OMPT-like"/>
    <property type="match status" value="1"/>
</dbReference>
<dbReference type="InterPro" id="IPR020080">
    <property type="entry name" value="OM_adhesin/peptidase_omptin"/>
</dbReference>
<evidence type="ECO:0000313" key="4">
    <source>
        <dbReference type="Proteomes" id="UP000029922"/>
    </source>
</evidence>
<evidence type="ECO:0000256" key="1">
    <source>
        <dbReference type="SAM" id="SignalP"/>
    </source>
</evidence>
<dbReference type="AlphaFoldDB" id="A0A099U0W0"/>
<name>A0A099U0W0_9HELI</name>
<protein>
    <recommendedName>
        <fullName evidence="6">Outer membrane protein</fullName>
    </recommendedName>
</protein>
<gene>
    <name evidence="3" type="ORF">LS73_002195</name>
    <name evidence="2" type="ORF">NCTC12714_00763</name>
</gene>
<dbReference type="EMBL" id="JRPD02000003">
    <property type="protein sequence ID" value="TLE01108.1"/>
    <property type="molecule type" value="Genomic_DNA"/>
</dbReference>
<feature type="signal peptide" evidence="1">
    <location>
        <begin position="1"/>
        <end position="23"/>
    </location>
</feature>
<evidence type="ECO:0000313" key="5">
    <source>
        <dbReference type="Proteomes" id="UP000255139"/>
    </source>
</evidence>
<dbReference type="STRING" id="216.LS73_04775"/>
<dbReference type="GO" id="GO:0004190">
    <property type="term" value="F:aspartic-type endopeptidase activity"/>
    <property type="evidence" value="ECO:0007669"/>
    <property type="project" value="InterPro"/>
</dbReference>
<organism evidence="2 5">
    <name type="scientific">Helicobacter muridarum</name>
    <dbReference type="NCBI Taxonomy" id="216"/>
    <lineage>
        <taxon>Bacteria</taxon>
        <taxon>Pseudomonadati</taxon>
        <taxon>Campylobacterota</taxon>
        <taxon>Epsilonproteobacteria</taxon>
        <taxon>Campylobacterales</taxon>
        <taxon>Helicobacteraceae</taxon>
        <taxon>Helicobacter</taxon>
    </lineage>
</organism>
<evidence type="ECO:0000313" key="2">
    <source>
        <dbReference type="EMBL" id="STQ85973.1"/>
    </source>
</evidence>
<reference evidence="2 5" key="2">
    <citation type="submission" date="2018-06" db="EMBL/GenBank/DDBJ databases">
        <authorList>
            <consortium name="Pathogen Informatics"/>
            <person name="Doyle S."/>
        </authorList>
    </citation>
    <scope>NUCLEOTIDE SEQUENCE [LARGE SCALE GENOMIC DNA]</scope>
    <source>
        <strain evidence="2 5">NCTC12714</strain>
    </source>
</reference>
<accession>A0A099U0W0</accession>
<evidence type="ECO:0008006" key="6">
    <source>
        <dbReference type="Google" id="ProtNLM"/>
    </source>
</evidence>
<dbReference type="Proteomes" id="UP000255139">
    <property type="component" value="Unassembled WGS sequence"/>
</dbReference>
<dbReference type="Proteomes" id="UP000029922">
    <property type="component" value="Unassembled WGS sequence"/>
</dbReference>
<feature type="chain" id="PRO_5035986746" description="Outer membrane protein" evidence="1">
    <location>
        <begin position="24"/>
        <end position="297"/>
    </location>
</feature>
<reference evidence="3 4" key="1">
    <citation type="journal article" date="2014" name="Genome Announc.">
        <title>Draft genome sequences of eight enterohepatic helicobacter species isolated from both laboratory and wild rodents.</title>
        <authorList>
            <person name="Sheh A."/>
            <person name="Shen Z."/>
            <person name="Fox J.G."/>
        </authorList>
    </citation>
    <scope>NUCLEOTIDE SEQUENCE [LARGE SCALE GENOMIC DNA]</scope>
    <source>
        <strain evidence="3 4">ST1</strain>
    </source>
</reference>
<keyword evidence="5" id="KW-1185">Reference proteome</keyword>
<keyword evidence="1" id="KW-0732">Signal</keyword>
<dbReference type="RefSeq" id="WP_034557909.1">
    <property type="nucleotide sequence ID" value="NZ_FZML01000005.1"/>
</dbReference>
<dbReference type="OrthoDB" id="5329395at2"/>
<sequence>MNYFKQCLLCATVAFVAQGISYAAVFPDFIDYFNEEMEKNTKYGAWGYRLSAGTQYYSYKEVDGDNNRLMKISGAMAGFDTKVTNSFSNLTQSISGGYYKSINTKYEGQACTITPNTQQKNCFPYNASSNDYYYFTEYIINPHIVISRVHVGLDIGVGYRFAYNKYNDPNAYKREQHYVYYLAGLNIGAFIGSKVSITLNAQYRRLIRGWNKTYMTDIGYDSDLNFEQKNGSGYAASLMLSYNPNNKYSIFLKAYYQYWNILESDVKDGYKKGQFIGNYVEPNNYTHVIGLNIGIGL</sequence>
<evidence type="ECO:0000313" key="3">
    <source>
        <dbReference type="EMBL" id="TLE01108.1"/>
    </source>
</evidence>
<dbReference type="EMBL" id="UGJE01000002">
    <property type="protein sequence ID" value="STQ85973.1"/>
    <property type="molecule type" value="Genomic_DNA"/>
</dbReference>